<gene>
    <name evidence="1" type="ORF">M409DRAFT_19074</name>
</gene>
<dbReference type="Proteomes" id="UP000799537">
    <property type="component" value="Unassembled WGS sequence"/>
</dbReference>
<reference evidence="1" key="1">
    <citation type="journal article" date="2020" name="Stud. Mycol.">
        <title>101 Dothideomycetes genomes: a test case for predicting lifestyles and emergence of pathogens.</title>
        <authorList>
            <person name="Haridas S."/>
            <person name="Albert R."/>
            <person name="Binder M."/>
            <person name="Bloem J."/>
            <person name="Labutti K."/>
            <person name="Salamov A."/>
            <person name="Andreopoulos B."/>
            <person name="Baker S."/>
            <person name="Barry K."/>
            <person name="Bills G."/>
            <person name="Bluhm B."/>
            <person name="Cannon C."/>
            <person name="Castanera R."/>
            <person name="Culley D."/>
            <person name="Daum C."/>
            <person name="Ezra D."/>
            <person name="Gonzalez J."/>
            <person name="Henrissat B."/>
            <person name="Kuo A."/>
            <person name="Liang C."/>
            <person name="Lipzen A."/>
            <person name="Lutzoni F."/>
            <person name="Magnuson J."/>
            <person name="Mondo S."/>
            <person name="Nolan M."/>
            <person name="Ohm R."/>
            <person name="Pangilinan J."/>
            <person name="Park H.-J."/>
            <person name="Ramirez L."/>
            <person name="Alfaro M."/>
            <person name="Sun H."/>
            <person name="Tritt A."/>
            <person name="Yoshinaga Y."/>
            <person name="Zwiers L.-H."/>
            <person name="Turgeon B."/>
            <person name="Goodwin S."/>
            <person name="Spatafora J."/>
            <person name="Crous P."/>
            <person name="Grigoriev I."/>
        </authorList>
    </citation>
    <scope>NUCLEOTIDE SEQUENCE</scope>
    <source>
        <strain evidence="1">ATCC 36951</strain>
    </source>
</reference>
<evidence type="ECO:0000313" key="2">
    <source>
        <dbReference type="Proteomes" id="UP000799537"/>
    </source>
</evidence>
<keyword evidence="2" id="KW-1185">Reference proteome</keyword>
<organism evidence="1 2">
    <name type="scientific">Zasmidium cellare ATCC 36951</name>
    <dbReference type="NCBI Taxonomy" id="1080233"/>
    <lineage>
        <taxon>Eukaryota</taxon>
        <taxon>Fungi</taxon>
        <taxon>Dikarya</taxon>
        <taxon>Ascomycota</taxon>
        <taxon>Pezizomycotina</taxon>
        <taxon>Dothideomycetes</taxon>
        <taxon>Dothideomycetidae</taxon>
        <taxon>Mycosphaerellales</taxon>
        <taxon>Mycosphaerellaceae</taxon>
        <taxon>Zasmidium</taxon>
    </lineage>
</organism>
<sequence length="228" mass="26052">MSPEDRTLEWVKAQEEVANDPQQQAYIEAVRASNVPKDSPMQAKWDGDMQITTATMIGLADDDEDEMKRKIWTTFTRVRFTDRAAVMAHLEDRARTLPPGPIGDPMAMGNAKSYRDSLQKLLRLIGAGVDITNITATGKTVSGEEWYIPLCFDEEVEDKLKVRPSGSVEDFKARLSQENESVVVFFDLDFWEEKWTRIAKMSELRQKIAVWVPEFTEELTPEEGEELF</sequence>
<protein>
    <submittedName>
        <fullName evidence="1">Uncharacterized protein</fullName>
    </submittedName>
</protein>
<dbReference type="RefSeq" id="XP_033671992.1">
    <property type="nucleotide sequence ID" value="XM_033804770.1"/>
</dbReference>
<dbReference type="AlphaFoldDB" id="A0A6A6CWK8"/>
<name>A0A6A6CWK8_ZASCE</name>
<dbReference type="GeneID" id="54558042"/>
<accession>A0A6A6CWK8</accession>
<proteinExistence type="predicted"/>
<evidence type="ECO:0000313" key="1">
    <source>
        <dbReference type="EMBL" id="KAF2171103.1"/>
    </source>
</evidence>
<dbReference type="EMBL" id="ML993584">
    <property type="protein sequence ID" value="KAF2171103.1"/>
    <property type="molecule type" value="Genomic_DNA"/>
</dbReference>